<feature type="compositionally biased region" description="Polar residues" evidence="5">
    <location>
        <begin position="782"/>
        <end position="799"/>
    </location>
</feature>
<evidence type="ECO:0000256" key="2">
    <source>
        <dbReference type="ARBA" id="ARBA00022525"/>
    </source>
</evidence>
<feature type="region of interest" description="Disordered" evidence="5">
    <location>
        <begin position="746"/>
        <end position="969"/>
    </location>
</feature>
<evidence type="ECO:0000313" key="9">
    <source>
        <dbReference type="Proteomes" id="UP001597196"/>
    </source>
</evidence>
<dbReference type="Pfam" id="PF19258">
    <property type="entry name" value="KxYKxGKxW_sig"/>
    <property type="match status" value="1"/>
</dbReference>
<dbReference type="EMBL" id="JBHTOC010000003">
    <property type="protein sequence ID" value="MFD1429117.1"/>
    <property type="molecule type" value="Genomic_DNA"/>
</dbReference>
<feature type="compositionally biased region" description="Gly residues" evidence="5">
    <location>
        <begin position="898"/>
        <end position="919"/>
    </location>
</feature>
<reference evidence="9" key="1">
    <citation type="journal article" date="2019" name="Int. J. Syst. Evol. Microbiol.">
        <title>The Global Catalogue of Microorganisms (GCM) 10K type strain sequencing project: providing services to taxonomists for standard genome sequencing and annotation.</title>
        <authorList>
            <consortium name="The Broad Institute Genomics Platform"/>
            <consortium name="The Broad Institute Genome Sequencing Center for Infectious Disease"/>
            <person name="Wu L."/>
            <person name="Ma J."/>
        </authorList>
    </citation>
    <scope>NUCLEOTIDE SEQUENCE [LARGE SCALE GENOMIC DNA]</scope>
    <source>
        <strain evidence="9">CCM 8980</strain>
    </source>
</reference>
<dbReference type="PROSITE" id="PS50847">
    <property type="entry name" value="GRAM_POS_ANCHORING"/>
    <property type="match status" value="1"/>
</dbReference>
<dbReference type="InterPro" id="IPR022263">
    <property type="entry name" value="KxYKxGKxW"/>
</dbReference>
<keyword evidence="1" id="KW-0134">Cell wall</keyword>
<dbReference type="NCBIfam" id="TIGR01167">
    <property type="entry name" value="LPXTG_anchor"/>
    <property type="match status" value="1"/>
</dbReference>
<evidence type="ECO:0000256" key="3">
    <source>
        <dbReference type="ARBA" id="ARBA00022729"/>
    </source>
</evidence>
<dbReference type="Proteomes" id="UP001597196">
    <property type="component" value="Unassembled WGS sequence"/>
</dbReference>
<feature type="domain" description="Gram-positive cocci surface proteins LPxTG" evidence="7">
    <location>
        <begin position="966"/>
        <end position="1001"/>
    </location>
</feature>
<feature type="transmembrane region" description="Helical" evidence="6">
    <location>
        <begin position="21"/>
        <end position="38"/>
    </location>
</feature>
<keyword evidence="6" id="KW-0472">Membrane</keyword>
<dbReference type="InterPro" id="IPR019931">
    <property type="entry name" value="LPXTG_anchor"/>
</dbReference>
<feature type="compositionally biased region" description="Polar residues" evidence="5">
    <location>
        <begin position="821"/>
        <end position="838"/>
    </location>
</feature>
<evidence type="ECO:0000256" key="6">
    <source>
        <dbReference type="SAM" id="Phobius"/>
    </source>
</evidence>
<evidence type="ECO:0000313" key="8">
    <source>
        <dbReference type="EMBL" id="MFD1429117.1"/>
    </source>
</evidence>
<protein>
    <submittedName>
        <fullName evidence="8">KxYKxGKxW signal peptide domain-containing protein</fullName>
    </submittedName>
</protein>
<keyword evidence="2" id="KW-0964">Secreted</keyword>
<organism evidence="8 9">
    <name type="scientific">Lacticaseibacillus mingshuiensis</name>
    <dbReference type="NCBI Taxonomy" id="2799574"/>
    <lineage>
        <taxon>Bacteria</taxon>
        <taxon>Bacillati</taxon>
        <taxon>Bacillota</taxon>
        <taxon>Bacilli</taxon>
        <taxon>Lactobacillales</taxon>
        <taxon>Lactobacillaceae</taxon>
        <taxon>Lacticaseibacillus</taxon>
    </lineage>
</organism>
<feature type="compositionally biased region" description="Low complexity" evidence="5">
    <location>
        <begin position="940"/>
        <end position="950"/>
    </location>
</feature>
<comment type="caution">
    <text evidence="8">The sequence shown here is derived from an EMBL/GenBank/DDBJ whole genome shotgun (WGS) entry which is preliminary data.</text>
</comment>
<keyword evidence="4" id="KW-0572">Peptidoglycan-anchor</keyword>
<dbReference type="Pfam" id="PF00746">
    <property type="entry name" value="Gram_pos_anchor"/>
    <property type="match status" value="1"/>
</dbReference>
<keyword evidence="9" id="KW-1185">Reference proteome</keyword>
<sequence>MTKLDHEKTYRVKLYKSGRKWVAAGLTTLALLTGAAFISGNTQTVRADDGQTQVASDDAPTVTVPAAFSGSLTTADDPDAVKLTVDYVDTTNGNKVVEHDLVGYVKAGTSAGYTAQGDNLVVFGGYGYSTNEAIDPEAYSYASGSPDISINVPADKAGGSYTATFPLVENTKTDTSPLNITVNYAGLPADKQIAPLNISSTWPTVVGRATGDIHSYTYNTDTTSQIKIPEVYGYTADKTQADIAADIQKNPGAADYSTTVTYTPDTQYEYLYFADDDNTDYPGAVIGSQLLTGYTDQTTNWTANLPAGYELADGQSGTGSITFSPDMDGITIHVKHKHTVTQYDQTFTTKFAAGEGVDASKLPSPVVQTIKWTIDKDEATGIYTLTSDDAVFDSFKVDPIDVGDGVTYVPDQTEVPTRSSEDQVGQTFTQDPTAALAAAPNEQTITYNYTAFKEQVDPTPTSVTTDQLNASGYDDDGLPLITLTINYVDVDDGNKVIGTDSITGKRGSTGTYTVQGTNLAVFGAYGAGTRDRYYYANGNTLEYTIPDSDGSVDFGMKRVITTLNYVDDDNDGTIVGSESYFDTPTWTATVPEGYELAADQADTGSVPYNSYNPNQSFSVHLVHQKTITSVTQTLTTDVVAATDDVDASKLPQSTTETINWTITYDAVTGKYTVSTTDPTVLDGMTFPIINVGDGTTYLPDFGSTITNDFSALNGMTFDQDPTAMIESLTDTTTITYYAAQLPDTGTAFREQNGDGVYTTPADLHDQGYGPDGYPEGQVPDEGTSSQTIEQNGDSVSTTPADLHDQGYGPDGYPEGQVPDEGTSSQTIEQNGDSVSTTPADLHDQGYGPDGYPEGQVPDEGTSSQTITENGDSVSTTVDELADSGYDANGNPIVDNHGGDGTDNGGNGNNGNGGNTGDNGTGTNTNGTGDQTGDQTGDKGTGTTTGDQATGSNKAGKKAATKNDPSLPQTGDAVNPAIALSGLALIGLLFGFGAKRKHDAED</sequence>
<keyword evidence="3" id="KW-0732">Signal</keyword>
<name>A0ABW4CEA0_9LACO</name>
<dbReference type="Gene3D" id="3.10.20.320">
    <property type="entry name" value="Putative peptidoglycan bound protein (lpxtg motif)"/>
    <property type="match status" value="2"/>
</dbReference>
<keyword evidence="6" id="KW-1133">Transmembrane helix</keyword>
<proteinExistence type="predicted"/>
<feature type="compositionally biased region" description="Low complexity" evidence="5">
    <location>
        <begin position="920"/>
        <end position="934"/>
    </location>
</feature>
<accession>A0ABW4CEA0</accession>
<evidence type="ECO:0000259" key="7">
    <source>
        <dbReference type="PROSITE" id="PS50847"/>
    </source>
</evidence>
<evidence type="ECO:0000256" key="5">
    <source>
        <dbReference type="SAM" id="MobiDB-lite"/>
    </source>
</evidence>
<keyword evidence="6" id="KW-0812">Transmembrane</keyword>
<dbReference type="RefSeq" id="WP_203628464.1">
    <property type="nucleotide sequence ID" value="NZ_BOLQ01000029.1"/>
</dbReference>
<dbReference type="NCBIfam" id="TIGR03715">
    <property type="entry name" value="KxYKxGKxW"/>
    <property type="match status" value="1"/>
</dbReference>
<evidence type="ECO:0000256" key="4">
    <source>
        <dbReference type="ARBA" id="ARBA00023088"/>
    </source>
</evidence>
<gene>
    <name evidence="8" type="ORF">ACFQ4P_02490</name>
</gene>
<feature type="compositionally biased region" description="Polar residues" evidence="5">
    <location>
        <begin position="860"/>
        <end position="877"/>
    </location>
</feature>
<evidence type="ECO:0000256" key="1">
    <source>
        <dbReference type="ARBA" id="ARBA00022512"/>
    </source>
</evidence>